<evidence type="ECO:0000313" key="1">
    <source>
        <dbReference type="EMBL" id="KAI3746893.1"/>
    </source>
</evidence>
<comment type="caution">
    <text evidence="1">The sequence shown here is derived from an EMBL/GenBank/DDBJ whole genome shotgun (WGS) entry which is preliminary data.</text>
</comment>
<reference evidence="1 2" key="2">
    <citation type="journal article" date="2022" name="Mol. Ecol. Resour.">
        <title>The genomes of chicory, endive, great burdock and yacon provide insights into Asteraceae paleo-polyploidization history and plant inulin production.</title>
        <authorList>
            <person name="Fan W."/>
            <person name="Wang S."/>
            <person name="Wang H."/>
            <person name="Wang A."/>
            <person name="Jiang F."/>
            <person name="Liu H."/>
            <person name="Zhao H."/>
            <person name="Xu D."/>
            <person name="Zhang Y."/>
        </authorList>
    </citation>
    <scope>NUCLEOTIDE SEQUENCE [LARGE SCALE GENOMIC DNA]</scope>
    <source>
        <strain evidence="2">cv. Niubang</strain>
    </source>
</reference>
<keyword evidence="2" id="KW-1185">Reference proteome</keyword>
<reference evidence="2" key="1">
    <citation type="journal article" date="2022" name="Mol. Ecol. Resour.">
        <title>The genomes of chicory, endive, great burdock and yacon provide insights into Asteraceae palaeo-polyploidization history and plant inulin production.</title>
        <authorList>
            <person name="Fan W."/>
            <person name="Wang S."/>
            <person name="Wang H."/>
            <person name="Wang A."/>
            <person name="Jiang F."/>
            <person name="Liu H."/>
            <person name="Zhao H."/>
            <person name="Xu D."/>
            <person name="Zhang Y."/>
        </authorList>
    </citation>
    <scope>NUCLEOTIDE SEQUENCE [LARGE SCALE GENOMIC DNA]</scope>
    <source>
        <strain evidence="2">cv. Niubang</strain>
    </source>
</reference>
<protein>
    <submittedName>
        <fullName evidence="1">Uncharacterized protein</fullName>
    </submittedName>
</protein>
<organism evidence="1 2">
    <name type="scientific">Arctium lappa</name>
    <name type="common">Greater burdock</name>
    <name type="synonym">Lappa major</name>
    <dbReference type="NCBI Taxonomy" id="4217"/>
    <lineage>
        <taxon>Eukaryota</taxon>
        <taxon>Viridiplantae</taxon>
        <taxon>Streptophyta</taxon>
        <taxon>Embryophyta</taxon>
        <taxon>Tracheophyta</taxon>
        <taxon>Spermatophyta</taxon>
        <taxon>Magnoliopsida</taxon>
        <taxon>eudicotyledons</taxon>
        <taxon>Gunneridae</taxon>
        <taxon>Pentapetalae</taxon>
        <taxon>asterids</taxon>
        <taxon>campanulids</taxon>
        <taxon>Asterales</taxon>
        <taxon>Asteraceae</taxon>
        <taxon>Carduoideae</taxon>
        <taxon>Cardueae</taxon>
        <taxon>Arctiinae</taxon>
        <taxon>Arctium</taxon>
    </lineage>
</organism>
<sequence length="288" mass="30474">MATLAVVLVLHLVVLGRMTAATWCVARSDAAQDLLQMALDYACGAGGADCLPIQESGPCFLPDTVQAHASYAFNSYYMRTSMASTSCDFSGTATIAKTDPSYGSCVYPASPSTAGKTPGPVLLGNAAVPPPPNATAMGGSEGAVTPTNMVPVLADGNPPASGAFTGLSISRLLFMGLMFMDILFMFQPMDIYLHIDSSDRFVQMNTSISSYRILHSGTSHRFFKPVLHLCQEAGGGLHLKEKGRTKRGSDFCCVLGSVGLGEICLNNIFSKQICSSFSPISIFFIHTL</sequence>
<accession>A0ACB9DK92</accession>
<dbReference type="EMBL" id="CM042049">
    <property type="protein sequence ID" value="KAI3746893.1"/>
    <property type="molecule type" value="Genomic_DNA"/>
</dbReference>
<dbReference type="Proteomes" id="UP001055879">
    <property type="component" value="Linkage Group LG03"/>
</dbReference>
<gene>
    <name evidence="1" type="ORF">L6452_09335</name>
</gene>
<name>A0ACB9DK92_ARCLA</name>
<proteinExistence type="predicted"/>
<evidence type="ECO:0000313" key="2">
    <source>
        <dbReference type="Proteomes" id="UP001055879"/>
    </source>
</evidence>